<dbReference type="EMBL" id="JAHKNI010000016">
    <property type="protein sequence ID" value="MBU3066705.1"/>
    <property type="molecule type" value="Genomic_DNA"/>
</dbReference>
<evidence type="ECO:0000256" key="3">
    <source>
        <dbReference type="ARBA" id="ARBA00023012"/>
    </source>
</evidence>
<dbReference type="SUPFAM" id="SSF46894">
    <property type="entry name" value="C-terminal effector domain of the bipartite response regulators"/>
    <property type="match status" value="1"/>
</dbReference>
<gene>
    <name evidence="11" type="ORF">KO481_34965</name>
</gene>
<keyword evidence="5 8" id="KW-0238">DNA-binding</keyword>
<dbReference type="Gene3D" id="1.10.10.10">
    <property type="entry name" value="Winged helix-like DNA-binding domain superfamily/Winged helix DNA-binding domain"/>
    <property type="match status" value="1"/>
</dbReference>
<evidence type="ECO:0000256" key="2">
    <source>
        <dbReference type="ARBA" id="ARBA00022553"/>
    </source>
</evidence>
<evidence type="ECO:0000259" key="10">
    <source>
        <dbReference type="PROSITE" id="PS51755"/>
    </source>
</evidence>
<dbReference type="InterPro" id="IPR011006">
    <property type="entry name" value="CheY-like_superfamily"/>
</dbReference>
<evidence type="ECO:0000313" key="11">
    <source>
        <dbReference type="EMBL" id="MBU3066705.1"/>
    </source>
</evidence>
<dbReference type="PANTHER" id="PTHR48111:SF22">
    <property type="entry name" value="REGULATOR OF RPOS"/>
    <property type="match status" value="1"/>
</dbReference>
<dbReference type="Gene3D" id="3.40.50.2300">
    <property type="match status" value="1"/>
</dbReference>
<dbReference type="CDD" id="cd00383">
    <property type="entry name" value="trans_reg_C"/>
    <property type="match status" value="1"/>
</dbReference>
<feature type="DNA-binding region" description="OmpR/PhoB-type" evidence="8">
    <location>
        <begin position="131"/>
        <end position="226"/>
    </location>
</feature>
<keyword evidence="3" id="KW-0902">Two-component regulatory system</keyword>
<keyword evidence="6" id="KW-0804">Transcription</keyword>
<dbReference type="InterPro" id="IPR036388">
    <property type="entry name" value="WH-like_DNA-bd_sf"/>
</dbReference>
<feature type="modified residue" description="4-aspartylphosphate" evidence="7">
    <location>
        <position position="59"/>
    </location>
</feature>
<dbReference type="PROSITE" id="PS51755">
    <property type="entry name" value="OMPR_PHOB"/>
    <property type="match status" value="1"/>
</dbReference>
<comment type="subcellular location">
    <subcellularLocation>
        <location evidence="1">Cytoplasm</location>
    </subcellularLocation>
</comment>
<dbReference type="SMART" id="SM00448">
    <property type="entry name" value="REC"/>
    <property type="match status" value="1"/>
</dbReference>
<dbReference type="InterPro" id="IPR001867">
    <property type="entry name" value="OmpR/PhoB-type_DNA-bd"/>
</dbReference>
<sequence length="227" mass="24984">MSIPGTTAPRVLLVEDDRTLADMVAGLLTDQGYQVRTADNGQAGLHHGLTEQFDVLIIDRALPVLEGLELLRTLRDRAVITPALLLTARGTVADRVEGLDSGAEDYLVKPFEVPEFLARIRALHRRHLTTATSLPIGTRRLDPANRTVADPTGMVPEVVLSARECVLLTTLARSPRQVFTRDQLLDLVFDRADTVGTVDTYVHYLRRKLGREAIDTVRGLGYRLGVG</sequence>
<name>A0ABS6BAA7_9NOCA</name>
<evidence type="ECO:0000259" key="9">
    <source>
        <dbReference type="PROSITE" id="PS50110"/>
    </source>
</evidence>
<dbReference type="SMART" id="SM00862">
    <property type="entry name" value="Trans_reg_C"/>
    <property type="match status" value="1"/>
</dbReference>
<dbReference type="PROSITE" id="PS50110">
    <property type="entry name" value="RESPONSE_REGULATORY"/>
    <property type="match status" value="1"/>
</dbReference>
<evidence type="ECO:0000256" key="6">
    <source>
        <dbReference type="ARBA" id="ARBA00023163"/>
    </source>
</evidence>
<organism evidence="11 12">
    <name type="scientific">Nocardia albiluteola</name>
    <dbReference type="NCBI Taxonomy" id="2842303"/>
    <lineage>
        <taxon>Bacteria</taxon>
        <taxon>Bacillati</taxon>
        <taxon>Actinomycetota</taxon>
        <taxon>Actinomycetes</taxon>
        <taxon>Mycobacteriales</taxon>
        <taxon>Nocardiaceae</taxon>
        <taxon>Nocardia</taxon>
    </lineage>
</organism>
<feature type="domain" description="Response regulatory" evidence="9">
    <location>
        <begin position="10"/>
        <end position="124"/>
    </location>
</feature>
<accession>A0ABS6BAA7</accession>
<dbReference type="InterPro" id="IPR016032">
    <property type="entry name" value="Sig_transdc_resp-reg_C-effctor"/>
</dbReference>
<keyword evidence="12" id="KW-1185">Reference proteome</keyword>
<evidence type="ECO:0000256" key="7">
    <source>
        <dbReference type="PROSITE-ProRule" id="PRU00169"/>
    </source>
</evidence>
<dbReference type="InterPro" id="IPR001789">
    <property type="entry name" value="Sig_transdc_resp-reg_receiver"/>
</dbReference>
<keyword evidence="2 7" id="KW-0597">Phosphoprotein</keyword>
<evidence type="ECO:0000256" key="5">
    <source>
        <dbReference type="ARBA" id="ARBA00023125"/>
    </source>
</evidence>
<protein>
    <submittedName>
        <fullName evidence="11">Response regulator transcription factor</fullName>
    </submittedName>
</protein>
<dbReference type="Gene3D" id="6.10.250.690">
    <property type="match status" value="1"/>
</dbReference>
<dbReference type="PANTHER" id="PTHR48111">
    <property type="entry name" value="REGULATOR OF RPOS"/>
    <property type="match status" value="1"/>
</dbReference>
<feature type="domain" description="OmpR/PhoB-type" evidence="10">
    <location>
        <begin position="131"/>
        <end position="226"/>
    </location>
</feature>
<comment type="caution">
    <text evidence="11">The sequence shown here is derived from an EMBL/GenBank/DDBJ whole genome shotgun (WGS) entry which is preliminary data.</text>
</comment>
<evidence type="ECO:0000313" key="12">
    <source>
        <dbReference type="Proteomes" id="UP000733379"/>
    </source>
</evidence>
<dbReference type="InterPro" id="IPR039420">
    <property type="entry name" value="WalR-like"/>
</dbReference>
<reference evidence="11 12" key="1">
    <citation type="submission" date="2021-06" db="EMBL/GenBank/DDBJ databases">
        <title>Actinomycetes sequencing.</title>
        <authorList>
            <person name="Shan Q."/>
        </authorList>
    </citation>
    <scope>NUCLEOTIDE SEQUENCE [LARGE SCALE GENOMIC DNA]</scope>
    <source>
        <strain evidence="11 12">NEAU-G5</strain>
    </source>
</reference>
<dbReference type="Proteomes" id="UP000733379">
    <property type="component" value="Unassembled WGS sequence"/>
</dbReference>
<evidence type="ECO:0000256" key="1">
    <source>
        <dbReference type="ARBA" id="ARBA00004496"/>
    </source>
</evidence>
<dbReference type="SUPFAM" id="SSF52172">
    <property type="entry name" value="CheY-like"/>
    <property type="match status" value="1"/>
</dbReference>
<dbReference type="Pfam" id="PF00486">
    <property type="entry name" value="Trans_reg_C"/>
    <property type="match status" value="1"/>
</dbReference>
<keyword evidence="4" id="KW-0805">Transcription regulation</keyword>
<evidence type="ECO:0000256" key="4">
    <source>
        <dbReference type="ARBA" id="ARBA00023015"/>
    </source>
</evidence>
<proteinExistence type="predicted"/>
<dbReference type="RefSeq" id="WP_215922793.1">
    <property type="nucleotide sequence ID" value="NZ_JAHKNI010000016.1"/>
</dbReference>
<dbReference type="Pfam" id="PF00072">
    <property type="entry name" value="Response_reg"/>
    <property type="match status" value="1"/>
</dbReference>
<evidence type="ECO:0000256" key="8">
    <source>
        <dbReference type="PROSITE-ProRule" id="PRU01091"/>
    </source>
</evidence>